<evidence type="ECO:0000256" key="1">
    <source>
        <dbReference type="ARBA" id="ARBA00023015"/>
    </source>
</evidence>
<keyword evidence="6" id="KW-1185">Reference proteome</keyword>
<reference evidence="5 6" key="1">
    <citation type="journal article" date="2021" name="Arch. Microbiol.">
        <title>Harenicola maris gen. nov., sp. nov. isolated from the Sea of Japan shallow sediments.</title>
        <authorList>
            <person name="Romanenko L.A."/>
            <person name="Kurilenko V.V."/>
            <person name="Chernysheva N.Y."/>
            <person name="Tekutyeva L.A."/>
            <person name="Velansky P.V."/>
            <person name="Svetashev V.I."/>
            <person name="Isaeva M.P."/>
        </authorList>
    </citation>
    <scope>NUCLEOTIDE SEQUENCE [LARGE SCALE GENOMIC DNA]</scope>
    <source>
        <strain evidence="5 6">KMM 3653</strain>
    </source>
</reference>
<dbReference type="PANTHER" id="PTHR44688">
    <property type="entry name" value="DNA-BINDING TRANSCRIPTIONAL ACTIVATOR DEVR_DOSR"/>
    <property type="match status" value="1"/>
</dbReference>
<dbReference type="GO" id="GO:0016987">
    <property type="term" value="F:sigma factor activity"/>
    <property type="evidence" value="ECO:0007669"/>
    <property type="project" value="InterPro"/>
</dbReference>
<dbReference type="PANTHER" id="PTHR44688:SF16">
    <property type="entry name" value="DNA-BINDING TRANSCRIPTIONAL ACTIVATOR DEVR_DOSR"/>
    <property type="match status" value="1"/>
</dbReference>
<dbReference type="CDD" id="cd06170">
    <property type="entry name" value="LuxR_C_like"/>
    <property type="match status" value="1"/>
</dbReference>
<evidence type="ECO:0000256" key="3">
    <source>
        <dbReference type="ARBA" id="ARBA00023163"/>
    </source>
</evidence>
<dbReference type="PRINTS" id="PR00038">
    <property type="entry name" value="HTHLUXR"/>
</dbReference>
<dbReference type="InterPro" id="IPR000792">
    <property type="entry name" value="Tscrpt_reg_LuxR_C"/>
</dbReference>
<dbReference type="InterPro" id="IPR013249">
    <property type="entry name" value="RNA_pol_sigma70_r4_t2"/>
</dbReference>
<dbReference type="SUPFAM" id="SSF75516">
    <property type="entry name" value="Pheromone-binding domain of LuxR-like quorum-sensing transcription factors"/>
    <property type="match status" value="1"/>
</dbReference>
<organism evidence="5 6">
    <name type="scientific">Harenicola maris</name>
    <dbReference type="NCBI Taxonomy" id="2841044"/>
    <lineage>
        <taxon>Bacteria</taxon>
        <taxon>Pseudomonadati</taxon>
        <taxon>Pseudomonadota</taxon>
        <taxon>Alphaproteobacteria</taxon>
        <taxon>Rhodobacterales</taxon>
        <taxon>Paracoccaceae</taxon>
        <taxon>Harenicola</taxon>
    </lineage>
</organism>
<dbReference type="InterPro" id="IPR036693">
    <property type="entry name" value="TF_LuxR_autoind-bd_dom_sf"/>
</dbReference>
<dbReference type="Pfam" id="PF08281">
    <property type="entry name" value="Sigma70_r4_2"/>
    <property type="match status" value="1"/>
</dbReference>
<evidence type="ECO:0000256" key="2">
    <source>
        <dbReference type="ARBA" id="ARBA00023125"/>
    </source>
</evidence>
<dbReference type="InterPro" id="IPR036388">
    <property type="entry name" value="WH-like_DNA-bd_sf"/>
</dbReference>
<dbReference type="Gene3D" id="1.10.10.10">
    <property type="entry name" value="Winged helix-like DNA-binding domain superfamily/Winged helix DNA-binding domain"/>
    <property type="match status" value="1"/>
</dbReference>
<dbReference type="InterPro" id="IPR005143">
    <property type="entry name" value="TF_LuxR_autoind-bd_dom"/>
</dbReference>
<dbReference type="EMBL" id="JADQAZ010000001">
    <property type="protein sequence ID" value="MBT0956914.1"/>
    <property type="molecule type" value="Genomic_DNA"/>
</dbReference>
<keyword evidence="2" id="KW-0238">DNA-binding</keyword>
<dbReference type="Gene3D" id="3.30.450.80">
    <property type="entry name" value="Transcription factor LuxR-like, autoinducer-binding domain"/>
    <property type="match status" value="1"/>
</dbReference>
<feature type="domain" description="HTH luxR-type" evidence="4">
    <location>
        <begin position="177"/>
        <end position="242"/>
    </location>
</feature>
<evidence type="ECO:0000313" key="5">
    <source>
        <dbReference type="EMBL" id="MBT0956914.1"/>
    </source>
</evidence>
<evidence type="ECO:0000259" key="4">
    <source>
        <dbReference type="PROSITE" id="PS50043"/>
    </source>
</evidence>
<accession>A0AAP2CM44</accession>
<gene>
    <name evidence="5" type="ORF">IV417_05920</name>
</gene>
<sequence length="249" mass="27966">MIDYIDRVCRATSLEELWDYHCIRMAEFGFTRLFYGYTRFRTATSVGDMQDLLLLTNHESSYVEGFFEDGLFWHAPMVRWALSNVGACSWRWMGDQARAGTLTEKELKVVDFNLAHGVTAGYSISFSDASPRFKGAIALTSPSGVSQQEADEIWAEHGQTLVAMNSVAHLKLASLPHSGSRRPLTTRQREALEWVGEGKTMQDIATIMGLTQATVEKHLRLAREALAVDTTAQAVLKASMQNQIYHLER</sequence>
<proteinExistence type="predicted"/>
<keyword evidence="3" id="KW-0804">Transcription</keyword>
<dbReference type="RefSeq" id="WP_327793099.1">
    <property type="nucleotide sequence ID" value="NZ_JADQAZ010000001.1"/>
</dbReference>
<protein>
    <submittedName>
        <fullName evidence="5">Autoinducer binding domain-containing protein</fullName>
    </submittedName>
</protein>
<dbReference type="AlphaFoldDB" id="A0AAP2CM44"/>
<dbReference type="SUPFAM" id="SSF46894">
    <property type="entry name" value="C-terminal effector domain of the bipartite response regulators"/>
    <property type="match status" value="1"/>
</dbReference>
<dbReference type="GO" id="GO:0006352">
    <property type="term" value="P:DNA-templated transcription initiation"/>
    <property type="evidence" value="ECO:0007669"/>
    <property type="project" value="InterPro"/>
</dbReference>
<dbReference type="Proteomes" id="UP001315686">
    <property type="component" value="Unassembled WGS sequence"/>
</dbReference>
<dbReference type="PROSITE" id="PS50043">
    <property type="entry name" value="HTH_LUXR_2"/>
    <property type="match status" value="1"/>
</dbReference>
<dbReference type="Pfam" id="PF03472">
    <property type="entry name" value="Autoind_bind"/>
    <property type="match status" value="1"/>
</dbReference>
<evidence type="ECO:0000313" key="6">
    <source>
        <dbReference type="Proteomes" id="UP001315686"/>
    </source>
</evidence>
<name>A0AAP2CM44_9RHOB</name>
<dbReference type="SMART" id="SM00421">
    <property type="entry name" value="HTH_LUXR"/>
    <property type="match status" value="1"/>
</dbReference>
<keyword evidence="1" id="KW-0805">Transcription regulation</keyword>
<dbReference type="InterPro" id="IPR016032">
    <property type="entry name" value="Sig_transdc_resp-reg_C-effctor"/>
</dbReference>
<comment type="caution">
    <text evidence="5">The sequence shown here is derived from an EMBL/GenBank/DDBJ whole genome shotgun (WGS) entry which is preliminary data.</text>
</comment>
<dbReference type="GO" id="GO:0003677">
    <property type="term" value="F:DNA binding"/>
    <property type="evidence" value="ECO:0007669"/>
    <property type="project" value="UniProtKB-KW"/>
</dbReference>